<dbReference type="AlphaFoldDB" id="A0A1X7KA40"/>
<evidence type="ECO:0000313" key="2">
    <source>
        <dbReference type="EMBL" id="SMG38015.1"/>
    </source>
</evidence>
<dbReference type="EMBL" id="FXAZ01000002">
    <property type="protein sequence ID" value="SMG38015.1"/>
    <property type="molecule type" value="Genomic_DNA"/>
</dbReference>
<dbReference type="InterPro" id="IPR018392">
    <property type="entry name" value="LysM"/>
</dbReference>
<dbReference type="SMART" id="SM00257">
    <property type="entry name" value="LysM"/>
    <property type="match status" value="2"/>
</dbReference>
<dbReference type="Gene3D" id="3.10.350.10">
    <property type="entry name" value="LysM domain"/>
    <property type="match status" value="2"/>
</dbReference>
<dbReference type="Pfam" id="PF21821">
    <property type="entry name" value="Dit_like"/>
    <property type="match status" value="1"/>
</dbReference>
<feature type="domain" description="LysM" evidence="1">
    <location>
        <begin position="145"/>
        <end position="190"/>
    </location>
</feature>
<protein>
    <submittedName>
        <fullName evidence="2">LysM domain-containing protein</fullName>
    </submittedName>
</protein>
<evidence type="ECO:0000313" key="3">
    <source>
        <dbReference type="Proteomes" id="UP000193834"/>
    </source>
</evidence>
<proteinExistence type="predicted"/>
<dbReference type="InterPro" id="IPR048494">
    <property type="entry name" value="Dit-like_N"/>
</dbReference>
<organism evidence="2 3">
    <name type="scientific">Paenibacillus aquistagni</name>
    <dbReference type="NCBI Taxonomy" id="1852522"/>
    <lineage>
        <taxon>Bacteria</taxon>
        <taxon>Bacillati</taxon>
        <taxon>Bacillota</taxon>
        <taxon>Bacilli</taxon>
        <taxon>Bacillales</taxon>
        <taxon>Paenibacillaceae</taxon>
        <taxon>Paenibacillus</taxon>
    </lineage>
</organism>
<gene>
    <name evidence="2" type="ORF">SAMN06295960_2270</name>
</gene>
<name>A0A1X7KA40_9BACL</name>
<dbReference type="PROSITE" id="PS51782">
    <property type="entry name" value="LYSM"/>
    <property type="match status" value="2"/>
</dbReference>
<dbReference type="RefSeq" id="WP_085494451.1">
    <property type="nucleotide sequence ID" value="NZ_FXAZ01000002.1"/>
</dbReference>
<dbReference type="CDD" id="cd00118">
    <property type="entry name" value="LysM"/>
    <property type="match status" value="2"/>
</dbReference>
<evidence type="ECO:0000259" key="1">
    <source>
        <dbReference type="PROSITE" id="PS51782"/>
    </source>
</evidence>
<dbReference type="Proteomes" id="UP000193834">
    <property type="component" value="Unassembled WGS sequence"/>
</dbReference>
<feature type="domain" description="LysM" evidence="1">
    <location>
        <begin position="210"/>
        <end position="255"/>
    </location>
</feature>
<keyword evidence="3" id="KW-1185">Reference proteome</keyword>
<accession>A0A1X7KA40</accession>
<dbReference type="Pfam" id="PF01476">
    <property type="entry name" value="LysM"/>
    <property type="match status" value="2"/>
</dbReference>
<dbReference type="STRING" id="1852522.SAMN06295960_2270"/>
<reference evidence="2 3" key="1">
    <citation type="submission" date="2017-04" db="EMBL/GenBank/DDBJ databases">
        <authorList>
            <person name="Afonso C.L."/>
            <person name="Miller P.J."/>
            <person name="Scott M.A."/>
            <person name="Spackman E."/>
            <person name="Goraichik I."/>
            <person name="Dimitrov K.M."/>
            <person name="Suarez D.L."/>
            <person name="Swayne D.E."/>
        </authorList>
    </citation>
    <scope>NUCLEOTIDE SEQUENCE [LARGE SCALE GENOMIC DNA]</scope>
    <source>
        <strain evidence="2 3">11</strain>
    </source>
</reference>
<dbReference type="SUPFAM" id="SSF54106">
    <property type="entry name" value="LysM domain"/>
    <property type="match status" value="2"/>
</dbReference>
<sequence length="256" mass="28262">MSRLGGVELFVTSEEPEYSVQVSSHNIEKGGSITDHIQKEGVTLHLEGLLLGPQAANYRHRLVAAMNGGKVLQYVGRNSMVNAVITSLRTSHDYSIANGMSFSLTLKEIQLVKVAYKGLPGKSQAALKAKSRSGKRNTSYLPTPKEHLIRTGQTWETIAKSYQVDSYQLRTWNPHLDPNFPPPAGMVLSIGKKATKQQQGQNTGAQNAIRTYTVRAGETWNTVAFLHGISVLELQARNPNINPRSWLREGMVLKID</sequence>
<dbReference type="InterPro" id="IPR036779">
    <property type="entry name" value="LysM_dom_sf"/>
</dbReference>